<keyword evidence="7" id="KW-0175">Coiled coil</keyword>
<feature type="coiled-coil region" evidence="7">
    <location>
        <begin position="38"/>
        <end position="106"/>
    </location>
</feature>
<dbReference type="Proteomes" id="UP001163046">
    <property type="component" value="Unassembled WGS sequence"/>
</dbReference>
<evidence type="ECO:0000313" key="10">
    <source>
        <dbReference type="EMBL" id="KAJ7360347.1"/>
    </source>
</evidence>
<dbReference type="InterPro" id="IPR012340">
    <property type="entry name" value="NA-bd_OB-fold"/>
</dbReference>
<organism evidence="10 11">
    <name type="scientific">Desmophyllum pertusum</name>
    <dbReference type="NCBI Taxonomy" id="174260"/>
    <lineage>
        <taxon>Eukaryota</taxon>
        <taxon>Metazoa</taxon>
        <taxon>Cnidaria</taxon>
        <taxon>Anthozoa</taxon>
        <taxon>Hexacorallia</taxon>
        <taxon>Scleractinia</taxon>
        <taxon>Caryophylliina</taxon>
        <taxon>Caryophylliidae</taxon>
        <taxon>Desmophyllum</taxon>
    </lineage>
</organism>
<dbReference type="Gene3D" id="2.40.50.140">
    <property type="entry name" value="Nucleic acid-binding proteins"/>
    <property type="match status" value="1"/>
</dbReference>
<dbReference type="GO" id="GO:0006412">
    <property type="term" value="P:translation"/>
    <property type="evidence" value="ECO:0007669"/>
    <property type="project" value="UniProtKB-KW"/>
</dbReference>
<evidence type="ECO:0000256" key="1">
    <source>
        <dbReference type="ARBA" id="ARBA00004496"/>
    </source>
</evidence>
<evidence type="ECO:0000256" key="6">
    <source>
        <dbReference type="PROSITE-ProRule" id="PRU00209"/>
    </source>
</evidence>
<keyword evidence="5" id="KW-0648">Protein biosynthesis</keyword>
<dbReference type="PANTHER" id="PTHR11586:SF33">
    <property type="entry name" value="AMINOACYL TRNA SYNTHASE COMPLEX-INTERACTING MULTIFUNCTIONAL PROTEIN 1"/>
    <property type="match status" value="1"/>
</dbReference>
<evidence type="ECO:0000313" key="11">
    <source>
        <dbReference type="Proteomes" id="UP001163046"/>
    </source>
</evidence>
<feature type="domain" description="TRNA-binding" evidence="9">
    <location>
        <begin position="180"/>
        <end position="285"/>
    </location>
</feature>
<dbReference type="GO" id="GO:0000049">
    <property type="term" value="F:tRNA binding"/>
    <property type="evidence" value="ECO:0007669"/>
    <property type="project" value="UniProtKB-UniRule"/>
</dbReference>
<dbReference type="OrthoDB" id="197206at2759"/>
<evidence type="ECO:0000256" key="7">
    <source>
        <dbReference type="SAM" id="Coils"/>
    </source>
</evidence>
<dbReference type="InterPro" id="IPR002547">
    <property type="entry name" value="tRNA-bd_dom"/>
</dbReference>
<accession>A0A9W9YNY5</accession>
<dbReference type="PROSITE" id="PS50886">
    <property type="entry name" value="TRBD"/>
    <property type="match status" value="1"/>
</dbReference>
<dbReference type="PANTHER" id="PTHR11586">
    <property type="entry name" value="TRNA-AMINOACYLATION COFACTOR ARC1 FAMILY MEMBER"/>
    <property type="match status" value="1"/>
</dbReference>
<feature type="region of interest" description="Disordered" evidence="8">
    <location>
        <begin position="134"/>
        <end position="183"/>
    </location>
</feature>
<keyword evidence="3 6" id="KW-0820">tRNA-binding</keyword>
<evidence type="ECO:0000259" key="9">
    <source>
        <dbReference type="PROSITE" id="PS50886"/>
    </source>
</evidence>
<evidence type="ECO:0000256" key="8">
    <source>
        <dbReference type="SAM" id="MobiDB-lite"/>
    </source>
</evidence>
<proteinExistence type="predicted"/>
<comment type="subcellular location">
    <subcellularLocation>
        <location evidence="1">Cytoplasm</location>
    </subcellularLocation>
</comment>
<dbReference type="FunFam" id="2.40.50.140:FF:000047">
    <property type="entry name" value="tyrosine--tRNA ligase, cytoplasmic isoform X2"/>
    <property type="match status" value="1"/>
</dbReference>
<dbReference type="EMBL" id="MU827310">
    <property type="protein sequence ID" value="KAJ7360347.1"/>
    <property type="molecule type" value="Genomic_DNA"/>
</dbReference>
<dbReference type="InterPro" id="IPR051270">
    <property type="entry name" value="Tyrosine-tRNA_ligase_regulator"/>
</dbReference>
<evidence type="ECO:0000256" key="3">
    <source>
        <dbReference type="ARBA" id="ARBA00022555"/>
    </source>
</evidence>
<dbReference type="GO" id="GO:0005737">
    <property type="term" value="C:cytoplasm"/>
    <property type="evidence" value="ECO:0007669"/>
    <property type="project" value="UniProtKB-SubCell"/>
</dbReference>
<sequence length="345" mass="38505">MLRGLITPWSRNRNIFSKLYSLQPVRQARIIMVIGGDAERLEKRAVEAEETIGLLKSQLLFLQKAAEKKTKSVGIKDRISVLKQENERLKQEADKLKAELEYWEVRNGLKQVSLPVLKQGIYSEAQEKVDIPAAEQAEVKPEKQQEEKPVEKKAKKEKVKKEGKGKKPGAEEPPSSSEPDVSRIDFRVGKILSAKNHPEADTLYVEEIDVGEEAPRTVCSGLVGSETLEELQDRMVVVMCNLKPVKMRGVTSQAMVMCACAVTEDSKTFKVLDAPGGSVPGDRIVFDGFPGEPDKQLNPKKKVWEQVKPHLQTNDAGIACYKDVPFTVPGKGVCTSRKLFKTPIW</sequence>
<gene>
    <name evidence="10" type="primary">AIMP1</name>
    <name evidence="10" type="ORF">OS493_016979</name>
</gene>
<name>A0A9W9YNY5_9CNID</name>
<feature type="compositionally biased region" description="Basic and acidic residues" evidence="8">
    <location>
        <begin position="137"/>
        <end position="162"/>
    </location>
</feature>
<keyword evidence="11" id="KW-1185">Reference proteome</keyword>
<evidence type="ECO:0000256" key="4">
    <source>
        <dbReference type="ARBA" id="ARBA00022884"/>
    </source>
</evidence>
<keyword evidence="4 6" id="KW-0694">RNA-binding</keyword>
<evidence type="ECO:0000256" key="2">
    <source>
        <dbReference type="ARBA" id="ARBA00022490"/>
    </source>
</evidence>
<dbReference type="AlphaFoldDB" id="A0A9W9YNY5"/>
<reference evidence="10" key="1">
    <citation type="submission" date="2023-01" db="EMBL/GenBank/DDBJ databases">
        <title>Genome assembly of the deep-sea coral Lophelia pertusa.</title>
        <authorList>
            <person name="Herrera S."/>
            <person name="Cordes E."/>
        </authorList>
    </citation>
    <scope>NUCLEOTIDE SEQUENCE</scope>
    <source>
        <strain evidence="10">USNM1676648</strain>
        <tissue evidence="10">Polyp</tissue>
    </source>
</reference>
<dbReference type="CDD" id="cd02799">
    <property type="entry name" value="tRNA_bind_EMAP-II_like"/>
    <property type="match status" value="1"/>
</dbReference>
<protein>
    <submittedName>
        <fullName evidence="10">Aminoacyl tRNA synthase complex-interacting multifunctional protein 1</fullName>
    </submittedName>
</protein>
<comment type="caution">
    <text evidence="10">The sequence shown here is derived from an EMBL/GenBank/DDBJ whole genome shotgun (WGS) entry which is preliminary data.</text>
</comment>
<keyword evidence="2" id="KW-0963">Cytoplasm</keyword>
<evidence type="ECO:0000256" key="5">
    <source>
        <dbReference type="ARBA" id="ARBA00022917"/>
    </source>
</evidence>
<dbReference type="Pfam" id="PF01588">
    <property type="entry name" value="tRNA_bind"/>
    <property type="match status" value="1"/>
</dbReference>
<dbReference type="SUPFAM" id="SSF50249">
    <property type="entry name" value="Nucleic acid-binding proteins"/>
    <property type="match status" value="1"/>
</dbReference>